<reference evidence="7" key="1">
    <citation type="journal article" date="2019" name="Int. J. Syst. Evol. Microbiol.">
        <title>The Global Catalogue of Microorganisms (GCM) 10K type strain sequencing project: providing services to taxonomists for standard genome sequencing and annotation.</title>
        <authorList>
            <consortium name="The Broad Institute Genomics Platform"/>
            <consortium name="The Broad Institute Genome Sequencing Center for Infectious Disease"/>
            <person name="Wu L."/>
            <person name="Ma J."/>
        </authorList>
    </citation>
    <scope>NUCLEOTIDE SEQUENCE [LARGE SCALE GENOMIC DNA]</scope>
    <source>
        <strain evidence="7">JCM 12125</strain>
    </source>
</reference>
<feature type="domain" description="HTH luxR-type" evidence="5">
    <location>
        <begin position="69"/>
        <end position="134"/>
    </location>
</feature>
<evidence type="ECO:0000256" key="4">
    <source>
        <dbReference type="SAM" id="Phobius"/>
    </source>
</evidence>
<comment type="caution">
    <text evidence="6">The sequence shown here is derived from an EMBL/GenBank/DDBJ whole genome shotgun (WGS) entry which is preliminary data.</text>
</comment>
<keyword evidence="4" id="KW-0812">Transmembrane</keyword>
<keyword evidence="1" id="KW-0805">Transcription regulation</keyword>
<dbReference type="CDD" id="cd06170">
    <property type="entry name" value="LuxR_C_like"/>
    <property type="match status" value="1"/>
</dbReference>
<organism evidence="6 7">
    <name type="scientific">Brevundimonas staleyi</name>
    <dbReference type="NCBI Taxonomy" id="74326"/>
    <lineage>
        <taxon>Bacteria</taxon>
        <taxon>Pseudomonadati</taxon>
        <taxon>Pseudomonadota</taxon>
        <taxon>Alphaproteobacteria</taxon>
        <taxon>Caulobacterales</taxon>
        <taxon>Caulobacteraceae</taxon>
        <taxon>Brevundimonas</taxon>
    </lineage>
</organism>
<dbReference type="InterPro" id="IPR016032">
    <property type="entry name" value="Sig_transdc_resp-reg_C-effctor"/>
</dbReference>
<dbReference type="RefSeq" id="WP_374039041.1">
    <property type="nucleotide sequence ID" value="NZ_CP169082.1"/>
</dbReference>
<keyword evidence="4" id="KW-0472">Membrane</keyword>
<evidence type="ECO:0000256" key="1">
    <source>
        <dbReference type="ARBA" id="ARBA00023015"/>
    </source>
</evidence>
<proteinExistence type="predicted"/>
<dbReference type="PANTHER" id="PTHR44688">
    <property type="entry name" value="DNA-BINDING TRANSCRIPTIONAL ACTIVATOR DEVR_DOSR"/>
    <property type="match status" value="1"/>
</dbReference>
<keyword evidence="4" id="KW-1133">Transmembrane helix</keyword>
<evidence type="ECO:0000256" key="3">
    <source>
        <dbReference type="ARBA" id="ARBA00023163"/>
    </source>
</evidence>
<dbReference type="SUPFAM" id="SSF46894">
    <property type="entry name" value="C-terminal effector domain of the bipartite response regulators"/>
    <property type="match status" value="1"/>
</dbReference>
<evidence type="ECO:0000313" key="6">
    <source>
        <dbReference type="EMBL" id="MFC5344657.1"/>
    </source>
</evidence>
<dbReference type="PROSITE" id="PS50043">
    <property type="entry name" value="HTH_LUXR_2"/>
    <property type="match status" value="1"/>
</dbReference>
<keyword evidence="3" id="KW-0804">Transcription</keyword>
<name>A0ABW0FVA2_9CAUL</name>
<dbReference type="PANTHER" id="PTHR44688:SF16">
    <property type="entry name" value="DNA-BINDING TRANSCRIPTIONAL ACTIVATOR DEVR_DOSR"/>
    <property type="match status" value="1"/>
</dbReference>
<evidence type="ECO:0000259" key="5">
    <source>
        <dbReference type="PROSITE" id="PS50043"/>
    </source>
</evidence>
<protein>
    <submittedName>
        <fullName evidence="6">Response regulator transcription factor</fullName>
    </submittedName>
</protein>
<gene>
    <name evidence="6" type="ORF">ACFPIE_12095</name>
</gene>
<evidence type="ECO:0000256" key="2">
    <source>
        <dbReference type="ARBA" id="ARBA00023125"/>
    </source>
</evidence>
<keyword evidence="2" id="KW-0238">DNA-binding</keyword>
<keyword evidence="7" id="KW-1185">Reference proteome</keyword>
<accession>A0ABW0FVA2</accession>
<evidence type="ECO:0000313" key="7">
    <source>
        <dbReference type="Proteomes" id="UP001596152"/>
    </source>
</evidence>
<dbReference type="EMBL" id="JBHSLF010000023">
    <property type="protein sequence ID" value="MFC5344657.1"/>
    <property type="molecule type" value="Genomic_DNA"/>
</dbReference>
<dbReference type="InterPro" id="IPR000792">
    <property type="entry name" value="Tscrpt_reg_LuxR_C"/>
</dbReference>
<dbReference type="InterPro" id="IPR036388">
    <property type="entry name" value="WH-like_DNA-bd_sf"/>
</dbReference>
<dbReference type="PROSITE" id="PS00622">
    <property type="entry name" value="HTH_LUXR_1"/>
    <property type="match status" value="1"/>
</dbReference>
<feature type="transmembrane region" description="Helical" evidence="4">
    <location>
        <begin position="36"/>
        <end position="56"/>
    </location>
</feature>
<dbReference type="Gene3D" id="1.10.10.10">
    <property type="entry name" value="Winged helix-like DNA-binding domain superfamily/Winged helix DNA-binding domain"/>
    <property type="match status" value="1"/>
</dbReference>
<dbReference type="Proteomes" id="UP001596152">
    <property type="component" value="Unassembled WGS sequence"/>
</dbReference>
<dbReference type="SMART" id="SM00421">
    <property type="entry name" value="HTH_LUXR"/>
    <property type="match status" value="1"/>
</dbReference>
<dbReference type="Pfam" id="PF00196">
    <property type="entry name" value="GerE"/>
    <property type="match status" value="1"/>
</dbReference>
<dbReference type="PRINTS" id="PR00038">
    <property type="entry name" value="HTHLUXR"/>
</dbReference>
<sequence length="137" mass="14800">MIRTVVTAGLVLALGAFALAWLDLQQATHRMTPELYVALIAIAFACGGLWLGWRIAARRHGPEFVRNDAAVRSLGLTGQEMKVLDALASGRVNKEIARALGLSPNTIKTHLANLFAKLEVTTRTSAVTRARDLSLIP</sequence>